<proteinExistence type="inferred from homology"/>
<gene>
    <name evidence="8" type="ORF">RRG08_032659</name>
</gene>
<dbReference type="Pfam" id="PF00056">
    <property type="entry name" value="Ldh_1_N"/>
    <property type="match status" value="1"/>
</dbReference>
<organism evidence="8 9">
    <name type="scientific">Elysia crispata</name>
    <name type="common">lettuce slug</name>
    <dbReference type="NCBI Taxonomy" id="231223"/>
    <lineage>
        <taxon>Eukaryota</taxon>
        <taxon>Metazoa</taxon>
        <taxon>Spiralia</taxon>
        <taxon>Lophotrochozoa</taxon>
        <taxon>Mollusca</taxon>
        <taxon>Gastropoda</taxon>
        <taxon>Heterobranchia</taxon>
        <taxon>Euthyneura</taxon>
        <taxon>Panpulmonata</taxon>
        <taxon>Sacoglossa</taxon>
        <taxon>Placobranchoidea</taxon>
        <taxon>Plakobranchidae</taxon>
        <taxon>Elysia</taxon>
    </lineage>
</organism>
<dbReference type="InterPro" id="IPR022383">
    <property type="entry name" value="Lactate/malate_DH_C"/>
</dbReference>
<keyword evidence="9" id="KW-1185">Reference proteome</keyword>
<evidence type="ECO:0000313" key="9">
    <source>
        <dbReference type="Proteomes" id="UP001283361"/>
    </source>
</evidence>
<sequence length="383" mass="42819">MNRPTLKVVVTGASSDLGLILAHMISKGDLFGLDQWLDLVLVEHGSKLKQVRTGCLPELMTCNPRLVRKYWCTSSMDQAFTDADVIFLASGTPPSHGLSRNDIIGTNALESRAFGQALNRVAKSSVKIVVIMDPQNTNLAVLSYFTPELKPCNMTALSRVDQNRASTMIARMLNIANDKVTNVTMWGNRSQDIFPDIRHATVDLLGRTMPAYDAVKDDFYLKYKFIELLQNRDGDIQRKHKSHTHLTTAVATVQHTRDWLLGTKPGQWTSMIVISDGSYGIEKGLPFSFPVKVTTPGEWEIAQGLHLNYYEADKLMERALEVKNERHFAYSILQLAEAQVSVKEDEEGEVEKAKATTWHFGHADPIPCSILGPLERERMGSSM</sequence>
<dbReference type="GO" id="GO:0006108">
    <property type="term" value="P:malate metabolic process"/>
    <property type="evidence" value="ECO:0007669"/>
    <property type="project" value="InterPro"/>
</dbReference>
<comment type="similarity">
    <text evidence="1">Belongs to the LDH/MDH superfamily. MDH type 2 family.</text>
</comment>
<dbReference type="PANTHER" id="PTHR23382">
    <property type="entry name" value="MALATE DEHYDROGENASE"/>
    <property type="match status" value="1"/>
</dbReference>
<dbReference type="Gene3D" id="3.40.50.720">
    <property type="entry name" value="NAD(P)-binding Rossmann-like Domain"/>
    <property type="match status" value="1"/>
</dbReference>
<dbReference type="InterPro" id="IPR010945">
    <property type="entry name" value="Malate_DH_type2"/>
</dbReference>
<name>A0AAE0Y0T6_9GAST</name>
<evidence type="ECO:0000313" key="8">
    <source>
        <dbReference type="EMBL" id="KAK3727702.1"/>
    </source>
</evidence>
<evidence type="ECO:0000256" key="4">
    <source>
        <dbReference type="PIRSR" id="PIRSR000102-3"/>
    </source>
</evidence>
<feature type="binding site" evidence="4">
    <location>
        <position position="107"/>
    </location>
    <ligand>
        <name>NAD(+)</name>
        <dbReference type="ChEBI" id="CHEBI:57540"/>
    </ligand>
</feature>
<comment type="caution">
    <text evidence="8">The sequence shown here is derived from an EMBL/GenBank/DDBJ whole genome shotgun (WGS) entry which is preliminary data.</text>
</comment>
<dbReference type="PIRSF" id="PIRSF000102">
    <property type="entry name" value="Lac_mal_DH"/>
    <property type="match status" value="1"/>
</dbReference>
<evidence type="ECO:0000256" key="3">
    <source>
        <dbReference type="ARBA" id="ARBA00023002"/>
    </source>
</evidence>
<dbReference type="GO" id="GO:0016616">
    <property type="term" value="F:oxidoreductase activity, acting on the CH-OH group of donors, NAD or NADP as acceptor"/>
    <property type="evidence" value="ECO:0007669"/>
    <property type="project" value="InterPro"/>
</dbReference>
<evidence type="ECO:0000256" key="1">
    <source>
        <dbReference type="ARBA" id="ARBA00009613"/>
    </source>
</evidence>
<evidence type="ECO:0000259" key="6">
    <source>
        <dbReference type="Pfam" id="PF00056"/>
    </source>
</evidence>
<protein>
    <recommendedName>
        <fullName evidence="2">Malate dehydrogenase, cytoplasmic</fullName>
    </recommendedName>
</protein>
<dbReference type="Proteomes" id="UP001283361">
    <property type="component" value="Unassembled WGS sequence"/>
</dbReference>
<dbReference type="Pfam" id="PF02866">
    <property type="entry name" value="Ldh_1_C"/>
    <property type="match status" value="1"/>
</dbReference>
<reference evidence="8" key="1">
    <citation type="journal article" date="2023" name="G3 (Bethesda)">
        <title>A reference genome for the long-term kleptoplast-retaining sea slug Elysia crispata morphotype clarki.</title>
        <authorList>
            <person name="Eastman K.E."/>
            <person name="Pendleton A.L."/>
            <person name="Shaikh M.A."/>
            <person name="Suttiyut T."/>
            <person name="Ogas R."/>
            <person name="Tomko P."/>
            <person name="Gavelis G."/>
            <person name="Widhalm J.R."/>
            <person name="Wisecaver J.H."/>
        </authorList>
    </citation>
    <scope>NUCLEOTIDE SEQUENCE</scope>
    <source>
        <strain evidence="8">ECLA1</strain>
    </source>
</reference>
<keyword evidence="3 5" id="KW-0560">Oxidoreductase</keyword>
<feature type="binding site" evidence="4">
    <location>
        <begin position="12"/>
        <end position="18"/>
    </location>
    <ligand>
        <name>NAD(+)</name>
        <dbReference type="ChEBI" id="CHEBI:57540"/>
    </ligand>
</feature>
<dbReference type="SUPFAM" id="SSF51735">
    <property type="entry name" value="NAD(P)-binding Rossmann-fold domains"/>
    <property type="match status" value="1"/>
</dbReference>
<dbReference type="GO" id="GO:0016615">
    <property type="term" value="F:malate dehydrogenase activity"/>
    <property type="evidence" value="ECO:0007669"/>
    <property type="project" value="InterPro"/>
</dbReference>
<feature type="domain" description="Lactate/malate dehydrogenase N-terminal" evidence="6">
    <location>
        <begin position="7"/>
        <end position="145"/>
    </location>
</feature>
<dbReference type="InterPro" id="IPR001557">
    <property type="entry name" value="L-lactate/malate_DH"/>
</dbReference>
<dbReference type="InterPro" id="IPR036291">
    <property type="entry name" value="NAD(P)-bd_dom_sf"/>
</dbReference>
<evidence type="ECO:0000259" key="7">
    <source>
        <dbReference type="Pfam" id="PF02866"/>
    </source>
</evidence>
<dbReference type="AlphaFoldDB" id="A0AAE0Y0T6"/>
<dbReference type="InterPro" id="IPR015955">
    <property type="entry name" value="Lactate_DH/Glyco_Ohase_4_C"/>
</dbReference>
<feature type="domain" description="Lactate/malate dehydrogenase C-terminal" evidence="7">
    <location>
        <begin position="159"/>
        <end position="325"/>
    </location>
</feature>
<dbReference type="InterPro" id="IPR001236">
    <property type="entry name" value="Lactate/malate_DH_N"/>
</dbReference>
<dbReference type="Gene3D" id="3.90.110.10">
    <property type="entry name" value="Lactate dehydrogenase/glycoside hydrolase, family 4, C-terminal"/>
    <property type="match status" value="1"/>
</dbReference>
<evidence type="ECO:0000256" key="5">
    <source>
        <dbReference type="RuleBase" id="RU003369"/>
    </source>
</evidence>
<dbReference type="SUPFAM" id="SSF56327">
    <property type="entry name" value="LDH C-terminal domain-like"/>
    <property type="match status" value="1"/>
</dbReference>
<keyword evidence="4" id="KW-0520">NAD</keyword>
<dbReference type="EMBL" id="JAWDGP010007236">
    <property type="protein sequence ID" value="KAK3727702.1"/>
    <property type="molecule type" value="Genomic_DNA"/>
</dbReference>
<evidence type="ECO:0000256" key="2">
    <source>
        <dbReference type="ARBA" id="ARBA00019899"/>
    </source>
</evidence>
<accession>A0AAE0Y0T6</accession>